<dbReference type="InterPro" id="IPR010982">
    <property type="entry name" value="Lambda_DNA-bd_dom_sf"/>
</dbReference>
<gene>
    <name evidence="4" type="ORF">B4082_0538</name>
</gene>
<dbReference type="AlphaFoldDB" id="A0A164I832"/>
<dbReference type="PANTHER" id="PTHR46558:SF13">
    <property type="entry name" value="HTH-TYPE TRANSCRIPTIONAL REGULATOR IMMR"/>
    <property type="match status" value="1"/>
</dbReference>
<dbReference type="SUPFAM" id="SSF47413">
    <property type="entry name" value="lambda repressor-like DNA-binding domains"/>
    <property type="match status" value="1"/>
</dbReference>
<sequence>MGFGEKLFKLRKEKGLSQEALAEKLNTTRQAVSKWENGQGFPETEKLIMIGNVFEVSLDYLLKETAEQSNENVDGYYVSKEMAEGYVVYGQKISKYIALGFSLLILSTIPYLLFKENATMSTFLVIIIAVLGIGAMMVPVTIEESRYNVLTKEELLFDQNFLKELTKRYATIKKKYAAVMIVGFCFIAAGAIPFLFEKKHITSGELVQYYPYCVVLIAIGVYLFIRVLGVLEVYRILVENKEYSNRFIFKLKKKVREKVDNF</sequence>
<keyword evidence="2" id="KW-0812">Transmembrane</keyword>
<dbReference type="PANTHER" id="PTHR46558">
    <property type="entry name" value="TRACRIPTIONAL REGULATORY PROTEIN-RELATED-RELATED"/>
    <property type="match status" value="1"/>
</dbReference>
<evidence type="ECO:0000313" key="4">
    <source>
        <dbReference type="EMBL" id="KZD41149.1"/>
    </source>
</evidence>
<evidence type="ECO:0000256" key="2">
    <source>
        <dbReference type="SAM" id="Phobius"/>
    </source>
</evidence>
<dbReference type="EMBL" id="LJKA01000004">
    <property type="protein sequence ID" value="KZD41149.1"/>
    <property type="molecule type" value="Genomic_DNA"/>
</dbReference>
<organism evidence="4 5">
    <name type="scientific">Bacillus cereus</name>
    <dbReference type="NCBI Taxonomy" id="1396"/>
    <lineage>
        <taxon>Bacteria</taxon>
        <taxon>Bacillati</taxon>
        <taxon>Bacillota</taxon>
        <taxon>Bacilli</taxon>
        <taxon>Bacillales</taxon>
        <taxon>Bacillaceae</taxon>
        <taxon>Bacillus</taxon>
        <taxon>Bacillus cereus group</taxon>
    </lineage>
</organism>
<dbReference type="Pfam" id="PF01381">
    <property type="entry name" value="HTH_3"/>
    <property type="match status" value="1"/>
</dbReference>
<dbReference type="GO" id="GO:0003677">
    <property type="term" value="F:DNA binding"/>
    <property type="evidence" value="ECO:0007669"/>
    <property type="project" value="UniProtKB-KW"/>
</dbReference>
<keyword evidence="2" id="KW-1133">Transmembrane helix</keyword>
<dbReference type="Proteomes" id="UP000076501">
    <property type="component" value="Unassembled WGS sequence"/>
</dbReference>
<keyword evidence="1" id="KW-0238">DNA-binding</keyword>
<dbReference type="Gene3D" id="1.10.260.40">
    <property type="entry name" value="lambda repressor-like DNA-binding domains"/>
    <property type="match status" value="1"/>
</dbReference>
<feature type="transmembrane region" description="Helical" evidence="2">
    <location>
        <begin position="176"/>
        <end position="196"/>
    </location>
</feature>
<dbReference type="CDD" id="cd00093">
    <property type="entry name" value="HTH_XRE"/>
    <property type="match status" value="1"/>
</dbReference>
<comment type="caution">
    <text evidence="4">The sequence shown here is derived from an EMBL/GenBank/DDBJ whole genome shotgun (WGS) entry which is preliminary data.</text>
</comment>
<dbReference type="PROSITE" id="PS50943">
    <property type="entry name" value="HTH_CROC1"/>
    <property type="match status" value="1"/>
</dbReference>
<evidence type="ECO:0000259" key="3">
    <source>
        <dbReference type="PROSITE" id="PS50943"/>
    </source>
</evidence>
<name>A0A164I832_BACCE</name>
<feature type="transmembrane region" description="Helical" evidence="2">
    <location>
        <begin position="120"/>
        <end position="142"/>
    </location>
</feature>
<feature type="transmembrane region" description="Helical" evidence="2">
    <location>
        <begin position="96"/>
        <end position="114"/>
    </location>
</feature>
<dbReference type="RefSeq" id="WP_063221292.1">
    <property type="nucleotide sequence ID" value="NZ_JAEHBS010000012.1"/>
</dbReference>
<accession>A0A164I832</accession>
<protein>
    <submittedName>
        <fullName evidence="4">Transcriptional regulator XRE family</fullName>
    </submittedName>
</protein>
<keyword evidence="2" id="KW-0472">Membrane</keyword>
<dbReference type="InterPro" id="IPR001387">
    <property type="entry name" value="Cro/C1-type_HTH"/>
</dbReference>
<evidence type="ECO:0000313" key="5">
    <source>
        <dbReference type="Proteomes" id="UP000076501"/>
    </source>
</evidence>
<feature type="transmembrane region" description="Helical" evidence="2">
    <location>
        <begin position="208"/>
        <end position="231"/>
    </location>
</feature>
<evidence type="ECO:0000256" key="1">
    <source>
        <dbReference type="ARBA" id="ARBA00023125"/>
    </source>
</evidence>
<dbReference type="SMART" id="SM00530">
    <property type="entry name" value="HTH_XRE"/>
    <property type="match status" value="1"/>
</dbReference>
<feature type="domain" description="HTH cro/C1-type" evidence="3">
    <location>
        <begin position="9"/>
        <end position="61"/>
    </location>
</feature>
<reference evidence="4 5" key="1">
    <citation type="submission" date="2015-09" db="EMBL/GenBank/DDBJ databases">
        <title>Bacillus cereus food isolates.</title>
        <authorList>
            <person name="Boekhorst J."/>
        </authorList>
    </citation>
    <scope>NUCLEOTIDE SEQUENCE [LARGE SCALE GENOMIC DNA]</scope>
    <source>
        <strain evidence="4 5">B4082</strain>
    </source>
</reference>
<dbReference type="PATRIC" id="fig|1396.539.peg.4544"/>
<proteinExistence type="predicted"/>